<dbReference type="InterPro" id="IPR024788">
    <property type="entry name" value="Malectin-like_Carb-bd_dom"/>
</dbReference>
<accession>A0AAE1MH88</accession>
<feature type="compositionally biased region" description="Polar residues" evidence="13">
    <location>
        <begin position="797"/>
        <end position="806"/>
    </location>
</feature>
<evidence type="ECO:0000256" key="15">
    <source>
        <dbReference type="SAM" id="SignalP"/>
    </source>
</evidence>
<evidence type="ECO:0000256" key="10">
    <source>
        <dbReference type="ARBA" id="ARBA00023136"/>
    </source>
</evidence>
<proteinExistence type="predicted"/>
<dbReference type="GO" id="GO:0009506">
    <property type="term" value="C:plasmodesma"/>
    <property type="evidence" value="ECO:0007669"/>
    <property type="project" value="TreeGrafter"/>
</dbReference>
<feature type="binding site" evidence="12">
    <location>
        <position position="537"/>
    </location>
    <ligand>
        <name>ATP</name>
        <dbReference type="ChEBI" id="CHEBI:30616"/>
    </ligand>
</feature>
<feature type="signal peptide" evidence="15">
    <location>
        <begin position="1"/>
        <end position="26"/>
    </location>
</feature>
<dbReference type="GO" id="GO:0004674">
    <property type="term" value="F:protein serine/threonine kinase activity"/>
    <property type="evidence" value="ECO:0007669"/>
    <property type="project" value="UniProtKB-KW"/>
</dbReference>
<evidence type="ECO:0000256" key="5">
    <source>
        <dbReference type="ARBA" id="ARBA00022729"/>
    </source>
</evidence>
<keyword evidence="10 14" id="KW-0472">Membrane</keyword>
<dbReference type="SMART" id="SM00220">
    <property type="entry name" value="S_TKc"/>
    <property type="match status" value="1"/>
</dbReference>
<comment type="subcellular location">
    <subcellularLocation>
        <location evidence="1">Membrane</location>
        <topology evidence="1">Single-pass type I membrane protein</topology>
    </subcellularLocation>
</comment>
<dbReference type="Gene3D" id="1.10.510.10">
    <property type="entry name" value="Transferase(Phosphotransferase) domain 1"/>
    <property type="match status" value="1"/>
</dbReference>
<evidence type="ECO:0000259" key="16">
    <source>
        <dbReference type="PROSITE" id="PS50011"/>
    </source>
</evidence>
<evidence type="ECO:0000256" key="7">
    <source>
        <dbReference type="ARBA" id="ARBA00022777"/>
    </source>
</evidence>
<dbReference type="InterPro" id="IPR017441">
    <property type="entry name" value="Protein_kinase_ATP_BS"/>
</dbReference>
<feature type="chain" id="PRO_5042146970" description="Protein kinase domain-containing protein" evidence="15">
    <location>
        <begin position="27"/>
        <end position="852"/>
    </location>
</feature>
<dbReference type="PANTHER" id="PTHR27003">
    <property type="entry name" value="OS07G0166700 PROTEIN"/>
    <property type="match status" value="1"/>
</dbReference>
<feature type="domain" description="Protein kinase" evidence="16">
    <location>
        <begin position="509"/>
        <end position="783"/>
    </location>
</feature>
<dbReference type="Proteomes" id="UP001293593">
    <property type="component" value="Unassembled WGS sequence"/>
</dbReference>
<evidence type="ECO:0000256" key="2">
    <source>
        <dbReference type="ARBA" id="ARBA00022527"/>
    </source>
</evidence>
<keyword evidence="3" id="KW-0808">Transferase</keyword>
<dbReference type="GO" id="GO:0004714">
    <property type="term" value="F:transmembrane receptor protein tyrosine kinase activity"/>
    <property type="evidence" value="ECO:0007669"/>
    <property type="project" value="InterPro"/>
</dbReference>
<dbReference type="Gene3D" id="2.60.120.430">
    <property type="entry name" value="Galactose-binding lectin"/>
    <property type="match status" value="2"/>
</dbReference>
<dbReference type="GO" id="GO:0005524">
    <property type="term" value="F:ATP binding"/>
    <property type="evidence" value="ECO:0007669"/>
    <property type="project" value="UniProtKB-UniRule"/>
</dbReference>
<reference evidence="17" key="1">
    <citation type="submission" date="2023-10" db="EMBL/GenBank/DDBJ databases">
        <title>Chromosome-level genome of the transformable northern wattle, Acacia crassicarpa.</title>
        <authorList>
            <person name="Massaro I."/>
            <person name="Sinha N.R."/>
            <person name="Poethig S."/>
            <person name="Leichty A.R."/>
        </authorList>
    </citation>
    <scope>NUCLEOTIDE SEQUENCE</scope>
    <source>
        <strain evidence="17">Acra3RX</strain>
        <tissue evidence="17">Leaf</tissue>
    </source>
</reference>
<dbReference type="AlphaFoldDB" id="A0AAE1MH88"/>
<keyword evidence="2" id="KW-0723">Serine/threonine-protein kinase</keyword>
<feature type="region of interest" description="Disordered" evidence="13">
    <location>
        <begin position="791"/>
        <end position="810"/>
    </location>
</feature>
<organism evidence="17 18">
    <name type="scientific">Acacia crassicarpa</name>
    <name type="common">northern wattle</name>
    <dbReference type="NCBI Taxonomy" id="499986"/>
    <lineage>
        <taxon>Eukaryota</taxon>
        <taxon>Viridiplantae</taxon>
        <taxon>Streptophyta</taxon>
        <taxon>Embryophyta</taxon>
        <taxon>Tracheophyta</taxon>
        <taxon>Spermatophyta</taxon>
        <taxon>Magnoliopsida</taxon>
        <taxon>eudicotyledons</taxon>
        <taxon>Gunneridae</taxon>
        <taxon>Pentapetalae</taxon>
        <taxon>rosids</taxon>
        <taxon>fabids</taxon>
        <taxon>Fabales</taxon>
        <taxon>Fabaceae</taxon>
        <taxon>Caesalpinioideae</taxon>
        <taxon>mimosoid clade</taxon>
        <taxon>Acacieae</taxon>
        <taxon>Acacia</taxon>
    </lineage>
</organism>
<evidence type="ECO:0000256" key="4">
    <source>
        <dbReference type="ARBA" id="ARBA00022692"/>
    </source>
</evidence>
<dbReference type="PROSITE" id="PS50011">
    <property type="entry name" value="PROTEIN_KINASE_DOM"/>
    <property type="match status" value="1"/>
</dbReference>
<dbReference type="SUPFAM" id="SSF56112">
    <property type="entry name" value="Protein kinase-like (PK-like)"/>
    <property type="match status" value="1"/>
</dbReference>
<evidence type="ECO:0000256" key="11">
    <source>
        <dbReference type="ARBA" id="ARBA00023180"/>
    </source>
</evidence>
<keyword evidence="7" id="KW-0418">Kinase</keyword>
<dbReference type="FunFam" id="1.10.510.10:FF:000252">
    <property type="entry name" value="Receptor-like protein kinase FERONIA"/>
    <property type="match status" value="1"/>
</dbReference>
<protein>
    <recommendedName>
        <fullName evidence="16">Protein kinase domain-containing protein</fullName>
    </recommendedName>
</protein>
<dbReference type="FunFam" id="2.60.120.430:FF:000003">
    <property type="entry name" value="FERONIA receptor-like kinase"/>
    <property type="match status" value="1"/>
</dbReference>
<dbReference type="InterPro" id="IPR011009">
    <property type="entry name" value="Kinase-like_dom_sf"/>
</dbReference>
<dbReference type="PANTHER" id="PTHR27003:SF398">
    <property type="entry name" value="PROTEIN KINASE DOMAIN-CONTAINING PROTEIN"/>
    <property type="match status" value="1"/>
</dbReference>
<dbReference type="Pfam" id="PF12819">
    <property type="entry name" value="Malectin_like"/>
    <property type="match status" value="1"/>
</dbReference>
<evidence type="ECO:0000313" key="18">
    <source>
        <dbReference type="Proteomes" id="UP001293593"/>
    </source>
</evidence>
<evidence type="ECO:0000256" key="6">
    <source>
        <dbReference type="ARBA" id="ARBA00022741"/>
    </source>
</evidence>
<dbReference type="InterPro" id="IPR008271">
    <property type="entry name" value="Ser/Thr_kinase_AS"/>
</dbReference>
<dbReference type="FunFam" id="3.30.200.20:FF:000039">
    <property type="entry name" value="receptor-like protein kinase FERONIA"/>
    <property type="match status" value="1"/>
</dbReference>
<dbReference type="InterPro" id="IPR000719">
    <property type="entry name" value="Prot_kinase_dom"/>
</dbReference>
<keyword evidence="6 12" id="KW-0547">Nucleotide-binding</keyword>
<keyword evidence="11" id="KW-0325">Glycoprotein</keyword>
<dbReference type="CDD" id="cd14066">
    <property type="entry name" value="STKc_IRAK"/>
    <property type="match status" value="1"/>
</dbReference>
<evidence type="ECO:0000256" key="3">
    <source>
        <dbReference type="ARBA" id="ARBA00022679"/>
    </source>
</evidence>
<dbReference type="PROSITE" id="PS00108">
    <property type="entry name" value="PROTEIN_KINASE_ST"/>
    <property type="match status" value="1"/>
</dbReference>
<dbReference type="EMBL" id="JAWXYG010000010">
    <property type="protein sequence ID" value="KAK4260126.1"/>
    <property type="molecule type" value="Genomic_DNA"/>
</dbReference>
<evidence type="ECO:0000256" key="1">
    <source>
        <dbReference type="ARBA" id="ARBA00004479"/>
    </source>
</evidence>
<dbReference type="InterPro" id="IPR001245">
    <property type="entry name" value="Ser-Thr/Tyr_kinase_cat_dom"/>
</dbReference>
<dbReference type="InterPro" id="IPR045272">
    <property type="entry name" value="ANXUR1/2-like"/>
</dbReference>
<keyword evidence="18" id="KW-1185">Reference proteome</keyword>
<sequence>MKPPRIISMFSFLLLLLQFSSSMASAYTVPDKYFINCGSNLNVEDGGDRVFVGDDSTSASVCFPRQSSAVKERNNSSTTPPLYQTARIFRVPSGYQFKIGENEGGCYLVRLHFYAFSSGETLSSARFNVASAGFLLLENFSAENQTNSLFVKEFYLNINSKTSLQIDFFPVESEFAFVNAIELFRIPDNFIPNMASHVTSKGNTSDYKSIHSWVLRTRYRLDVGNSGSSVEMYDTLRRRWEKDGPYAKNGTEFSSSVAINYLVRGEDNNNGSEENGVAVFASTDVTAPEIVYQTARVMTPNSSGIVGKSFNISWSLQVKSNYSYFIRAHFCDITSMGMGLTYFNFYIYDHFNWSVHTDWLESSVPIYRDFVVDSDDSGNLTFSVGPDESSYVRNAFLNGLEVMEIITTRGQPAIVADYQCKKENHINRLVLELVLGSFALICIMVVLFCLIWKYRKSKIIRNLDWAPLSVQGGGSSHGKRGSSHGSSLGNLKLGLKMSFNEIQTATNNFHRKRIIGKGGFGNVYKGILKNGVKIAVKRSEPGSGQGFPEFQTEIMVLSRIRHRHLVSLIGYCDEKSEMILVFEYMENGTLRDHLYHSDLPSLSWKQRIEICIGAARGLNYLHKGAAGGIIHRDVKSTNILLDENHVAKVADFGLSKTGPLDHQQPSVTTGVKGTFGYLDPEYFRTQQLTEKSDVYSFGVVLLEVLCARPALDPTLPWSQVNLAEWGMFCKRRGTLEELIDPRIKDQIDPNSLRKFNETVEKCLEEEGSDRPTMGDVLWDLEYSLQLQRGARKRNLSGEDSNNTGTGASIELSNVRRLPSLSTQVDSEVMSILSDDSAAHTVFSMSNFSQRTR</sequence>
<evidence type="ECO:0000256" key="9">
    <source>
        <dbReference type="ARBA" id="ARBA00022989"/>
    </source>
</evidence>
<dbReference type="Gene3D" id="3.30.200.20">
    <property type="entry name" value="Phosphorylase Kinase, domain 1"/>
    <property type="match status" value="1"/>
</dbReference>
<feature type="transmembrane region" description="Helical" evidence="14">
    <location>
        <begin position="429"/>
        <end position="452"/>
    </location>
</feature>
<keyword evidence="5 15" id="KW-0732">Signal</keyword>
<dbReference type="Pfam" id="PF07714">
    <property type="entry name" value="PK_Tyr_Ser-Thr"/>
    <property type="match status" value="1"/>
</dbReference>
<evidence type="ECO:0000256" key="14">
    <source>
        <dbReference type="SAM" id="Phobius"/>
    </source>
</evidence>
<evidence type="ECO:0000256" key="13">
    <source>
        <dbReference type="SAM" id="MobiDB-lite"/>
    </source>
</evidence>
<evidence type="ECO:0000256" key="12">
    <source>
        <dbReference type="PROSITE-ProRule" id="PRU10141"/>
    </source>
</evidence>
<keyword evidence="8 12" id="KW-0067">ATP-binding</keyword>
<keyword evidence="4 14" id="KW-0812">Transmembrane</keyword>
<gene>
    <name evidence="17" type="ORF">QN277_003283</name>
</gene>
<evidence type="ECO:0000256" key="8">
    <source>
        <dbReference type="ARBA" id="ARBA00022840"/>
    </source>
</evidence>
<evidence type="ECO:0000313" key="17">
    <source>
        <dbReference type="EMBL" id="KAK4260126.1"/>
    </source>
</evidence>
<dbReference type="PROSITE" id="PS00107">
    <property type="entry name" value="PROTEIN_KINASE_ATP"/>
    <property type="match status" value="1"/>
</dbReference>
<dbReference type="GO" id="GO:0005886">
    <property type="term" value="C:plasma membrane"/>
    <property type="evidence" value="ECO:0007669"/>
    <property type="project" value="TreeGrafter"/>
</dbReference>
<comment type="caution">
    <text evidence="17">The sequence shown here is derived from an EMBL/GenBank/DDBJ whole genome shotgun (WGS) entry which is preliminary data.</text>
</comment>
<keyword evidence="9 14" id="KW-1133">Transmembrane helix</keyword>
<name>A0AAE1MH88_9FABA</name>